<organism evidence="1">
    <name type="scientific">bioreactor metagenome</name>
    <dbReference type="NCBI Taxonomy" id="1076179"/>
    <lineage>
        <taxon>unclassified sequences</taxon>
        <taxon>metagenomes</taxon>
        <taxon>ecological metagenomes</taxon>
    </lineage>
</organism>
<name>A0A644Z509_9ZZZZ</name>
<accession>A0A644Z509</accession>
<dbReference type="AlphaFoldDB" id="A0A644Z509"/>
<proteinExistence type="predicted"/>
<dbReference type="Pfam" id="PF12669">
    <property type="entry name" value="FeoB_associated"/>
    <property type="match status" value="1"/>
</dbReference>
<sequence length="59" mass="6632">MWKWILILIIVVIVLGYLQSKKAKREEEKHKDEIGACGGGCVGCANKDLCSVKQNEEKK</sequence>
<evidence type="ECO:0000313" key="1">
    <source>
        <dbReference type="EMBL" id="MPM35980.1"/>
    </source>
</evidence>
<reference evidence="1" key="1">
    <citation type="submission" date="2019-08" db="EMBL/GenBank/DDBJ databases">
        <authorList>
            <person name="Kucharzyk K."/>
            <person name="Murdoch R.W."/>
            <person name="Higgins S."/>
            <person name="Loffler F."/>
        </authorList>
    </citation>
    <scope>NUCLEOTIDE SEQUENCE</scope>
</reference>
<gene>
    <name evidence="1" type="ORF">SDC9_82574</name>
</gene>
<comment type="caution">
    <text evidence="1">The sequence shown here is derived from an EMBL/GenBank/DDBJ whole genome shotgun (WGS) entry which is preliminary data.</text>
</comment>
<protein>
    <recommendedName>
        <fullName evidence="2">FeoB-associated Cys-rich membrane protein</fullName>
    </recommendedName>
</protein>
<evidence type="ECO:0008006" key="2">
    <source>
        <dbReference type="Google" id="ProtNLM"/>
    </source>
</evidence>
<dbReference type="EMBL" id="VSSQ01007457">
    <property type="protein sequence ID" value="MPM35980.1"/>
    <property type="molecule type" value="Genomic_DNA"/>
</dbReference>